<proteinExistence type="predicted"/>
<dbReference type="Proteomes" id="UP000789920">
    <property type="component" value="Unassembled WGS sequence"/>
</dbReference>
<comment type="caution">
    <text evidence="1">The sequence shown here is derived from an EMBL/GenBank/DDBJ whole genome shotgun (WGS) entry which is preliminary data.</text>
</comment>
<sequence>MLPSKLEPYFSEIITIDMFITILIATAIISQQTKKLDNGSFIIQPANNKKYNIYEIPDFNILPEKKQQISIEYRGHKFNVVYKLQENDNNNQNYPQPQSYYKESNPVPSIFLSIINDDSSSNNRLDVNVITEFISEHLPDLNSLETVILDKLQEILLKRELDSFVNDKEFYKGIGLPYRHGFLFYDKPGTGKTILINAISSYLSRDLYYLNLKKIKNDNDMSTVF</sequence>
<feature type="non-terminal residue" evidence="1">
    <location>
        <position position="225"/>
    </location>
</feature>
<organism evidence="1 2">
    <name type="scientific">Racocetra persica</name>
    <dbReference type="NCBI Taxonomy" id="160502"/>
    <lineage>
        <taxon>Eukaryota</taxon>
        <taxon>Fungi</taxon>
        <taxon>Fungi incertae sedis</taxon>
        <taxon>Mucoromycota</taxon>
        <taxon>Glomeromycotina</taxon>
        <taxon>Glomeromycetes</taxon>
        <taxon>Diversisporales</taxon>
        <taxon>Gigasporaceae</taxon>
        <taxon>Racocetra</taxon>
    </lineage>
</organism>
<reference evidence="1" key="1">
    <citation type="submission" date="2021-06" db="EMBL/GenBank/DDBJ databases">
        <authorList>
            <person name="Kallberg Y."/>
            <person name="Tangrot J."/>
            <person name="Rosling A."/>
        </authorList>
    </citation>
    <scope>NUCLEOTIDE SEQUENCE</scope>
    <source>
        <strain evidence="1">MA461A</strain>
    </source>
</reference>
<keyword evidence="2" id="KW-1185">Reference proteome</keyword>
<evidence type="ECO:0000313" key="2">
    <source>
        <dbReference type="Proteomes" id="UP000789920"/>
    </source>
</evidence>
<dbReference type="EMBL" id="CAJVQC010002095">
    <property type="protein sequence ID" value="CAG8505519.1"/>
    <property type="molecule type" value="Genomic_DNA"/>
</dbReference>
<evidence type="ECO:0000313" key="1">
    <source>
        <dbReference type="EMBL" id="CAG8505519.1"/>
    </source>
</evidence>
<protein>
    <submittedName>
        <fullName evidence="1">29542_t:CDS:1</fullName>
    </submittedName>
</protein>
<name>A0ACA9L1J7_9GLOM</name>
<accession>A0ACA9L1J7</accession>
<gene>
    <name evidence="1" type="ORF">RPERSI_LOCUS2017</name>
</gene>